<evidence type="ECO:0000256" key="13">
    <source>
        <dbReference type="ARBA" id="ARBA00022842"/>
    </source>
</evidence>
<feature type="compositionally biased region" description="Low complexity" evidence="18">
    <location>
        <begin position="1184"/>
        <end position="1199"/>
    </location>
</feature>
<dbReference type="GO" id="GO:0005737">
    <property type="term" value="C:cytoplasm"/>
    <property type="evidence" value="ECO:0007669"/>
    <property type="project" value="UniProtKB-SubCell"/>
</dbReference>
<dbReference type="Gene3D" id="3.30.200.20">
    <property type="entry name" value="Phosphorylase Kinase, domain 1"/>
    <property type="match status" value="1"/>
</dbReference>
<keyword evidence="15" id="KW-0687">Ribonucleoprotein</keyword>
<dbReference type="SUPFAM" id="SSF56112">
    <property type="entry name" value="Protein kinase-like (PK-like)"/>
    <property type="match status" value="1"/>
</dbReference>
<dbReference type="InterPro" id="IPR005824">
    <property type="entry name" value="KOW"/>
</dbReference>
<feature type="compositionally biased region" description="Low complexity" evidence="18">
    <location>
        <begin position="1606"/>
        <end position="1618"/>
    </location>
</feature>
<proteinExistence type="inferred from homology"/>
<feature type="compositionally biased region" description="Polar residues" evidence="18">
    <location>
        <begin position="1777"/>
        <end position="1800"/>
    </location>
</feature>
<keyword evidence="14" id="KW-0689">Ribosomal protein</keyword>
<feature type="region of interest" description="Disordered" evidence="18">
    <location>
        <begin position="194"/>
        <end position="217"/>
    </location>
</feature>
<feature type="compositionally biased region" description="Low complexity" evidence="18">
    <location>
        <begin position="410"/>
        <end position="421"/>
    </location>
</feature>
<feature type="compositionally biased region" description="Polar residues" evidence="18">
    <location>
        <begin position="373"/>
        <end position="406"/>
    </location>
</feature>
<evidence type="ECO:0000256" key="18">
    <source>
        <dbReference type="SAM" id="MobiDB-lite"/>
    </source>
</evidence>
<feature type="domain" description="PDZ" evidence="20">
    <location>
        <begin position="1499"/>
        <end position="1585"/>
    </location>
</feature>
<keyword evidence="9" id="KW-0808">Transferase</keyword>
<dbReference type="InterPro" id="IPR037711">
    <property type="entry name" value="MAST"/>
</dbReference>
<reference evidence="22" key="1">
    <citation type="submission" date="2021-02" db="EMBL/GenBank/DDBJ databases">
        <authorList>
            <person name="Nowell W R."/>
        </authorList>
    </citation>
    <scope>NUCLEOTIDE SEQUENCE</scope>
</reference>
<dbReference type="CDD" id="cd05609">
    <property type="entry name" value="STKc_MAST"/>
    <property type="match status" value="1"/>
</dbReference>
<dbReference type="GO" id="GO:0003735">
    <property type="term" value="F:structural constituent of ribosome"/>
    <property type="evidence" value="ECO:0007669"/>
    <property type="project" value="InterPro"/>
</dbReference>
<dbReference type="SMART" id="SM00739">
    <property type="entry name" value="KOW"/>
    <property type="match status" value="1"/>
</dbReference>
<dbReference type="GO" id="GO:0005524">
    <property type="term" value="F:ATP binding"/>
    <property type="evidence" value="ECO:0007669"/>
    <property type="project" value="UniProtKB-KW"/>
</dbReference>
<evidence type="ECO:0000256" key="1">
    <source>
        <dbReference type="ARBA" id="ARBA00001946"/>
    </source>
</evidence>
<feature type="region of interest" description="Disordered" evidence="18">
    <location>
        <begin position="1156"/>
        <end position="1199"/>
    </location>
</feature>
<evidence type="ECO:0000259" key="20">
    <source>
        <dbReference type="PROSITE" id="PS50106"/>
    </source>
</evidence>
<feature type="domain" description="AGC-kinase C-terminal" evidence="21">
    <location>
        <begin position="1013"/>
        <end position="1091"/>
    </location>
</feature>
<dbReference type="CDD" id="cd06089">
    <property type="entry name" value="KOW_RPL26"/>
    <property type="match status" value="1"/>
</dbReference>
<dbReference type="InterPro" id="IPR041988">
    <property type="entry name" value="Ribosomal_uL24_KOW"/>
</dbReference>
<feature type="compositionally biased region" description="Polar residues" evidence="18">
    <location>
        <begin position="1099"/>
        <end position="1122"/>
    </location>
</feature>
<feature type="region of interest" description="Disordered" evidence="18">
    <location>
        <begin position="139"/>
        <end position="160"/>
    </location>
</feature>
<dbReference type="PROSITE" id="PS00108">
    <property type="entry name" value="PROTEIN_KINASE_ST"/>
    <property type="match status" value="1"/>
</dbReference>
<keyword evidence="11" id="KW-0418">Kinase</keyword>
<feature type="region of interest" description="Disordered" evidence="18">
    <location>
        <begin position="1587"/>
        <end position="1674"/>
    </location>
</feature>
<feature type="compositionally biased region" description="Low complexity" evidence="18">
    <location>
        <begin position="1807"/>
        <end position="1820"/>
    </location>
</feature>
<feature type="region of interest" description="Disordered" evidence="18">
    <location>
        <begin position="371"/>
        <end position="421"/>
    </location>
</feature>
<comment type="subcellular location">
    <subcellularLocation>
        <location evidence="2">Cytoplasm</location>
    </subcellularLocation>
</comment>
<dbReference type="InterPro" id="IPR050236">
    <property type="entry name" value="Ser_Thr_kinase_AGC"/>
</dbReference>
<evidence type="ECO:0000256" key="17">
    <source>
        <dbReference type="ARBA" id="ARBA00048679"/>
    </source>
</evidence>
<dbReference type="Gene3D" id="1.20.1480.20">
    <property type="entry name" value="MAST3 pre-PK domain-like"/>
    <property type="match status" value="1"/>
</dbReference>
<sequence>MRKFFSQKSKNKTHQQQITLTGPSSTVSPFNKDDELQINAAITRKSKSQATPSQSQTIINSTDQLINSTSDESISSEQKINTQLKQDENIEKSKKLFVVVSDVDSACTSSLLPTVSKENPDSHLLSVDECESAEPLMTLQQPQQQSHPITRKRSSTGSGQHLVRYREQNSKKFVEERLRRRSWMVSQAQLLSTSTNCPNNMSTSTNNSQSPDILTPNQQTVNLVRLRRLRLGQSEPNLNSLQMNYFYQMSPSLKSSPRTSSATTSGGADNNNNSQNNNSNSTNVQLTPSQNQQQQHYFPFPLRRPSSRRSNLSGLNLINLKYALRKQLSPQQQPTLCATLSEPQDTNKSSATFNPSSSSAFKPIINLDDNSNRRWSLTSAPSSSGYGTTTPITCHSHESSQYSSFERLQHQQQQLQQQQQQQQQNPQQHICTCKQLINIPNSNEGSLSNSSPSDDFIYGSLQRLESRSLSMSMLDANISSSPCKMMIMPDHDINTMAYIYKERYPTAKVQMEERLQNFIDTYKTVDKFEYCSDGSARFIHNQIVELAKDCLEKSHEDLITTLYFNEMTSNLERLLLNTKEKCPQAIENLQTVVRNLLLTTARSARLLECLEFDPEDFLRTLDEVECQAKINGNMKQDIPKYICSKLNLERNPLDVIDALQVHESFEIERQDSTDSKASVGLSESESESFTDSNYLTITPNSTFPPIEHPLSTKGPCEDDFEVIKLISNGAYGAVHLVKHRQSHERYAMKKISKTHLILRNQVEQAFVERDIMTFTDNPFVVALICTFETKKHLCLVMEYVEGGDVATLLKNIGGPLNIDIARMYFAETTLAVEYLHSYGIIHRDLKPDNLLITAIGHIKLTDFGLSKIGLMSLTTNFYEKHIDKETKAFNDKQICGTPTYIAPEVILRKGYGKPVDWWSMGIILYEFLVGMPPFTGNTPDELFVNVINGQMEWPDILDESTIDLSSSACYDSSEQMFCPEAKNLIEQLLEHDPSQRLGTLGGAYEIRTHPFCAPINWNTLLREKADFVPVLESPDDTSYFDTREDRYQHSDDDILSSTTNKQTQVTLPDNDSDILFASFSSVSLKYVSELSGNHKQRNSNKTQQHQDSTTTNTTASEMSSTDVSRANSCSECFHPDSVIRINSPSGFQPLIMSQSMPVETREKVEPSPTQATFGSDTFEPLLVSSDDNSSESSSIKKNPSIFIPSDKLLLSNITLSRKNSSSSSSVSSSVPVSSSTTLTSNTDDKKTSSVTTSTPSTTTKHYKQRKTSLKLLEQQNANDSGDDNNQQQKSKSRHHHHHHHHKKVRVPRALSPLQPKQSSTLPTPANNINIPTNTKSQDIIQSNTLNVSPQSSEITPTASSMNENEFKKSASSNSLVPPPPHSITTAPTTTSTSTGATRVNSYPITTVNNPNKPVKYNNQQQRNFPRSLSKSFSSSSSSSSPPPFWLSNPDDRSYRHTQRHNMAVSPLERDTTLKAHQQNSFSSSTISPIHSITNNLRPPIIIRRGPRSFGFTLRAVKVFHGNTDYYTTQHVVVAVEGPAQEAGLRPNDVITHVNERPVAGLLHPEVVKLILSGSPKLSIRAIPCSETQIRTGGRRRSPSKQKIRYQPQHQQQQSQQQQHYYDNKKTQTSNSYHQPYCQKYRTNSSGNSINMNSNNSNGNNSNAANLNKKHPQNNSLFRRLSERKVARDMEAAAIAAGSPLTIPTTLITNTHTNNTLTTTNTSILSSSLPLLLFNQSNNDHNNDRSLTTIYHQPRPNILDSSEWPPLQAPLKPPTPTGSEPDSPQPTLLPSIVRQKSQISVSPLARCPSSSSHTNSSAHPSLCKTLSEPPIFPRHHSHSQYLPRQTHSSEHDHAQNYLYTPMTTTTTHKRKVFHQKLTYQPPSPTNSSSQPPFILENNTNRNSKQNSNYFDIVYHDQSTRSSSTESSASSTSTLMHKKKKRFSNTILFPEGNMNVIPNKTIKYNDPWIYTHDPPWTDLAQRRNDPRQGQRRPQLVEPLKTWDFFRGDIVEIMVGKDKGKQGNVTAFIRELNAVFVAGLNLEVQRISGGVIAASTIAVKEKPLIAPYQIKLIDPYDGKPCTIEWRYTGEGELVRVSTRSGRIIPKAPTWEETFDYAKKKTYKPGPGDTIDDELKRVTFQPKLITVAEELMKANGIVETRKRGPVYIY</sequence>
<feature type="compositionally biased region" description="Basic residues" evidence="18">
    <location>
        <begin position="1592"/>
        <end position="1603"/>
    </location>
</feature>
<dbReference type="Gene3D" id="1.10.510.10">
    <property type="entry name" value="Transferase(Phosphotransferase) domain 1"/>
    <property type="match status" value="1"/>
</dbReference>
<evidence type="ECO:0000256" key="16">
    <source>
        <dbReference type="ARBA" id="ARBA00047899"/>
    </source>
</evidence>
<keyword evidence="13" id="KW-0460">Magnesium</keyword>
<dbReference type="Pfam" id="PF17136">
    <property type="entry name" value="ribosomal_L24"/>
    <property type="match status" value="1"/>
</dbReference>
<feature type="region of interest" description="Disordered" evidence="18">
    <location>
        <begin position="252"/>
        <end position="294"/>
    </location>
</feature>
<evidence type="ECO:0000259" key="19">
    <source>
        <dbReference type="PROSITE" id="PS50011"/>
    </source>
</evidence>
<dbReference type="InterPro" id="IPR008271">
    <property type="entry name" value="Ser/Thr_kinase_AS"/>
</dbReference>
<feature type="compositionally biased region" description="Polar residues" evidence="18">
    <location>
        <begin position="1346"/>
        <end position="1375"/>
    </location>
</feature>
<dbReference type="GO" id="GO:0035556">
    <property type="term" value="P:intracellular signal transduction"/>
    <property type="evidence" value="ECO:0007669"/>
    <property type="project" value="TreeGrafter"/>
</dbReference>
<feature type="compositionally biased region" description="Basic residues" evidence="18">
    <location>
        <begin position="1290"/>
        <end position="1306"/>
    </location>
</feature>
<feature type="region of interest" description="Disordered" evidence="18">
    <location>
        <begin position="1"/>
        <end position="31"/>
    </location>
</feature>
<keyword evidence="10" id="KW-0547">Nucleotide-binding</keyword>
<dbReference type="GO" id="GO:0005840">
    <property type="term" value="C:ribosome"/>
    <property type="evidence" value="ECO:0007669"/>
    <property type="project" value="UniProtKB-KW"/>
</dbReference>
<protein>
    <recommendedName>
        <fullName evidence="5">non-specific serine/threonine protein kinase</fullName>
        <ecNumber evidence="5">2.7.11.1</ecNumber>
    </recommendedName>
</protein>
<dbReference type="Gene3D" id="2.30.30.30">
    <property type="match status" value="1"/>
</dbReference>
<comment type="catalytic activity">
    <reaction evidence="16">
        <text>L-threonyl-[protein] + ATP = O-phospho-L-threonyl-[protein] + ADP + H(+)</text>
        <dbReference type="Rhea" id="RHEA:46608"/>
        <dbReference type="Rhea" id="RHEA-COMP:11060"/>
        <dbReference type="Rhea" id="RHEA-COMP:11605"/>
        <dbReference type="ChEBI" id="CHEBI:15378"/>
        <dbReference type="ChEBI" id="CHEBI:30013"/>
        <dbReference type="ChEBI" id="CHEBI:30616"/>
        <dbReference type="ChEBI" id="CHEBI:61977"/>
        <dbReference type="ChEBI" id="CHEBI:456216"/>
        <dbReference type="EC" id="2.7.11.1"/>
    </reaction>
</comment>
<dbReference type="InterPro" id="IPR014722">
    <property type="entry name" value="Rib_uL2_dom2"/>
</dbReference>
<dbReference type="InterPro" id="IPR057264">
    <property type="entry name" value="Ribosomal_uL24_C"/>
</dbReference>
<keyword evidence="6" id="KW-0963">Cytoplasm</keyword>
<evidence type="ECO:0000256" key="12">
    <source>
        <dbReference type="ARBA" id="ARBA00022840"/>
    </source>
</evidence>
<evidence type="ECO:0000256" key="9">
    <source>
        <dbReference type="ARBA" id="ARBA00022679"/>
    </source>
</evidence>
<dbReference type="SMART" id="SM00228">
    <property type="entry name" value="PDZ"/>
    <property type="match status" value="1"/>
</dbReference>
<dbReference type="InterPro" id="IPR015022">
    <property type="entry name" value="MAST_pre-PK_dom"/>
</dbReference>
<dbReference type="PANTHER" id="PTHR24356:SF414">
    <property type="entry name" value="NON-SPECIFIC SERINE_THREONINE PROTEIN KINASE"/>
    <property type="match status" value="1"/>
</dbReference>
<evidence type="ECO:0000259" key="21">
    <source>
        <dbReference type="PROSITE" id="PS51285"/>
    </source>
</evidence>
<dbReference type="Pfam" id="PF00069">
    <property type="entry name" value="Pkinase"/>
    <property type="match status" value="1"/>
</dbReference>
<evidence type="ECO:0000256" key="11">
    <source>
        <dbReference type="ARBA" id="ARBA00022777"/>
    </source>
</evidence>
<feature type="compositionally biased region" description="Pro residues" evidence="18">
    <location>
        <begin position="1766"/>
        <end position="1775"/>
    </location>
</feature>
<feature type="compositionally biased region" description="Low complexity" evidence="18">
    <location>
        <begin position="1407"/>
        <end position="1420"/>
    </location>
</feature>
<feature type="compositionally biased region" description="Polar residues" evidence="18">
    <location>
        <begin position="139"/>
        <end position="148"/>
    </location>
</feature>
<dbReference type="InterPro" id="IPR008991">
    <property type="entry name" value="Translation_prot_SH3-like_sf"/>
</dbReference>
<dbReference type="GO" id="GO:0004674">
    <property type="term" value="F:protein serine/threonine kinase activity"/>
    <property type="evidence" value="ECO:0007669"/>
    <property type="project" value="UniProtKB-KW"/>
</dbReference>
<evidence type="ECO:0000256" key="5">
    <source>
        <dbReference type="ARBA" id="ARBA00012513"/>
    </source>
</evidence>
<dbReference type="FunFam" id="3.30.200.20:FF:000012">
    <property type="entry name" value="microtubule-associated serine/threonine-protein kinase 2 isoform X1"/>
    <property type="match status" value="1"/>
</dbReference>
<dbReference type="Pfam" id="PF00595">
    <property type="entry name" value="PDZ"/>
    <property type="match status" value="1"/>
</dbReference>
<feature type="compositionally biased region" description="Low complexity" evidence="18">
    <location>
        <begin position="1643"/>
        <end position="1666"/>
    </location>
</feature>
<dbReference type="SUPFAM" id="SSF50104">
    <property type="entry name" value="Translation proteins SH3-like domain"/>
    <property type="match status" value="1"/>
</dbReference>
<organism evidence="22 23">
    <name type="scientific">Adineta steineri</name>
    <dbReference type="NCBI Taxonomy" id="433720"/>
    <lineage>
        <taxon>Eukaryota</taxon>
        <taxon>Metazoa</taxon>
        <taxon>Spiralia</taxon>
        <taxon>Gnathifera</taxon>
        <taxon>Rotifera</taxon>
        <taxon>Eurotatoria</taxon>
        <taxon>Bdelloidea</taxon>
        <taxon>Adinetida</taxon>
        <taxon>Adinetidae</taxon>
        <taxon>Adineta</taxon>
    </lineage>
</organism>
<feature type="compositionally biased region" description="Basic residues" evidence="18">
    <location>
        <begin position="1"/>
        <end position="13"/>
    </location>
</feature>
<feature type="region of interest" description="Disordered" evidence="18">
    <location>
        <begin position="1217"/>
        <end position="1333"/>
    </location>
</feature>
<feature type="compositionally biased region" description="Polar residues" evidence="18">
    <location>
        <begin position="14"/>
        <end position="29"/>
    </location>
</feature>
<feature type="compositionally biased region" description="Low complexity" evidence="18">
    <location>
        <begin position="194"/>
        <end position="210"/>
    </location>
</feature>
<evidence type="ECO:0000313" key="23">
    <source>
        <dbReference type="Proteomes" id="UP000663881"/>
    </source>
</evidence>
<evidence type="ECO:0000256" key="8">
    <source>
        <dbReference type="ARBA" id="ARBA00022553"/>
    </source>
</evidence>
<dbReference type="InterPro" id="IPR000719">
    <property type="entry name" value="Prot_kinase_dom"/>
</dbReference>
<feature type="compositionally biased region" description="Polar residues" evidence="18">
    <location>
        <begin position="1273"/>
        <end position="1289"/>
    </location>
</feature>
<dbReference type="EC" id="2.7.11.1" evidence="5"/>
<keyword evidence="7" id="KW-0723">Serine/threonine-protein kinase</keyword>
<dbReference type="SUPFAM" id="SSF50156">
    <property type="entry name" value="PDZ domain-like"/>
    <property type="match status" value="1"/>
</dbReference>
<dbReference type="FunFam" id="2.30.42.10:FF:000008">
    <property type="entry name" value="microtubule-associated serine/threonine-protein kinase 4 isoform X2"/>
    <property type="match status" value="1"/>
</dbReference>
<dbReference type="SMART" id="SM00133">
    <property type="entry name" value="S_TK_X"/>
    <property type="match status" value="1"/>
</dbReference>
<dbReference type="GO" id="GO:0003723">
    <property type="term" value="F:RNA binding"/>
    <property type="evidence" value="ECO:0007669"/>
    <property type="project" value="InterPro"/>
</dbReference>
<dbReference type="Proteomes" id="UP000663881">
    <property type="component" value="Unassembled WGS sequence"/>
</dbReference>
<feature type="region of interest" description="Disordered" evidence="18">
    <location>
        <begin position="1091"/>
        <end position="1122"/>
    </location>
</feature>
<dbReference type="GO" id="GO:1990904">
    <property type="term" value="C:ribonucleoprotein complex"/>
    <property type="evidence" value="ECO:0007669"/>
    <property type="project" value="UniProtKB-KW"/>
</dbReference>
<dbReference type="PROSITE" id="PS50011">
    <property type="entry name" value="PROTEIN_KINASE_DOM"/>
    <property type="match status" value="1"/>
</dbReference>
<dbReference type="Gene3D" id="2.30.42.10">
    <property type="match status" value="1"/>
</dbReference>
<evidence type="ECO:0000256" key="6">
    <source>
        <dbReference type="ARBA" id="ARBA00022490"/>
    </source>
</evidence>
<gene>
    <name evidence="22" type="ORF">OKA104_LOCUS7397</name>
</gene>
<accession>A0A818P8U4</accession>
<evidence type="ECO:0000256" key="7">
    <source>
        <dbReference type="ARBA" id="ARBA00022527"/>
    </source>
</evidence>
<feature type="compositionally biased region" description="Polar residues" evidence="18">
    <location>
        <begin position="284"/>
        <end position="294"/>
    </location>
</feature>
<feature type="compositionally biased region" description="Low complexity" evidence="18">
    <location>
        <begin position="270"/>
        <end position="283"/>
    </location>
</feature>
<comment type="similarity">
    <text evidence="3">Belongs to the protein kinase superfamily. AGC Ser/Thr protein kinase family.</text>
</comment>
<dbReference type="PROSITE" id="PS01108">
    <property type="entry name" value="RIBOSOMAL_L24"/>
    <property type="match status" value="1"/>
</dbReference>
<feature type="compositionally biased region" description="Low complexity" evidence="18">
    <location>
        <begin position="252"/>
        <end position="261"/>
    </location>
</feature>
<feature type="compositionally biased region" description="Low complexity" evidence="18">
    <location>
        <begin position="1884"/>
        <end position="1905"/>
    </location>
</feature>
<comment type="cofactor">
    <cofactor evidence="1">
        <name>Mg(2+)</name>
        <dbReference type="ChEBI" id="CHEBI:18420"/>
    </cofactor>
</comment>
<feature type="compositionally biased region" description="Low complexity" evidence="18">
    <location>
        <begin position="1320"/>
        <end position="1333"/>
    </location>
</feature>
<evidence type="ECO:0000256" key="3">
    <source>
        <dbReference type="ARBA" id="ARBA00009903"/>
    </source>
</evidence>
<comment type="caution">
    <text evidence="22">The sequence shown here is derived from an EMBL/GenBank/DDBJ whole genome shotgun (WGS) entry which is preliminary data.</text>
</comment>
<feature type="region of interest" description="Disordered" evidence="18">
    <location>
        <begin position="1877"/>
        <end position="1905"/>
    </location>
</feature>
<dbReference type="GO" id="GO:0006412">
    <property type="term" value="P:translation"/>
    <property type="evidence" value="ECO:0007669"/>
    <property type="project" value="InterPro"/>
</dbReference>
<dbReference type="SMART" id="SM00220">
    <property type="entry name" value="S_TKc"/>
    <property type="match status" value="1"/>
</dbReference>
<name>A0A818P8U4_9BILA</name>
<evidence type="ECO:0000256" key="4">
    <source>
        <dbReference type="ARBA" id="ARBA00010618"/>
    </source>
</evidence>
<dbReference type="GO" id="GO:0000287">
    <property type="term" value="F:magnesium ion binding"/>
    <property type="evidence" value="ECO:0007669"/>
    <property type="project" value="InterPro"/>
</dbReference>
<keyword evidence="12" id="KW-0067">ATP-binding</keyword>
<feature type="region of interest" description="Disordered" evidence="18">
    <location>
        <begin position="1346"/>
        <end position="1453"/>
    </location>
</feature>
<feature type="compositionally biased region" description="Low complexity" evidence="18">
    <location>
        <begin position="1248"/>
        <end position="1259"/>
    </location>
</feature>
<dbReference type="InterPro" id="IPR023142">
    <property type="entry name" value="MAST_pre-PK_dom_sf"/>
</dbReference>
<evidence type="ECO:0000256" key="10">
    <source>
        <dbReference type="ARBA" id="ARBA00022741"/>
    </source>
</evidence>
<feature type="compositionally biased region" description="Low complexity" evidence="18">
    <location>
        <begin position="1427"/>
        <end position="1439"/>
    </location>
</feature>
<evidence type="ECO:0000256" key="2">
    <source>
        <dbReference type="ARBA" id="ARBA00004496"/>
    </source>
</evidence>
<dbReference type="SUPFAM" id="SSF140482">
    <property type="entry name" value="MAST3 pre-PK domain-like"/>
    <property type="match status" value="1"/>
</dbReference>
<feature type="region of interest" description="Disordered" evidence="18">
    <location>
        <begin position="1755"/>
        <end position="1849"/>
    </location>
</feature>
<dbReference type="PROSITE" id="PS50106">
    <property type="entry name" value="PDZ"/>
    <property type="match status" value="1"/>
</dbReference>
<dbReference type="InterPro" id="IPR000961">
    <property type="entry name" value="AGC-kinase_C"/>
</dbReference>
<feature type="compositionally biased region" description="Low complexity" evidence="18">
    <location>
        <begin position="1382"/>
        <end position="1397"/>
    </location>
</feature>
<dbReference type="FunFam" id="1.10.510.10:FF:000012">
    <property type="entry name" value="microtubule-associated serine/threonine-protein kinase 2 isoform X1"/>
    <property type="match status" value="1"/>
</dbReference>
<comment type="catalytic activity">
    <reaction evidence="17">
        <text>L-seryl-[protein] + ATP = O-phospho-L-seryl-[protein] + ADP + H(+)</text>
        <dbReference type="Rhea" id="RHEA:17989"/>
        <dbReference type="Rhea" id="RHEA-COMP:9863"/>
        <dbReference type="Rhea" id="RHEA-COMP:11604"/>
        <dbReference type="ChEBI" id="CHEBI:15378"/>
        <dbReference type="ChEBI" id="CHEBI:29999"/>
        <dbReference type="ChEBI" id="CHEBI:30616"/>
        <dbReference type="ChEBI" id="CHEBI:83421"/>
        <dbReference type="ChEBI" id="CHEBI:456216"/>
        <dbReference type="EC" id="2.7.11.1"/>
    </reaction>
</comment>
<evidence type="ECO:0000313" key="22">
    <source>
        <dbReference type="EMBL" id="CAF3616530.1"/>
    </source>
</evidence>
<evidence type="ECO:0000256" key="15">
    <source>
        <dbReference type="ARBA" id="ARBA00023274"/>
    </source>
</evidence>
<dbReference type="InterPro" id="IPR011009">
    <property type="entry name" value="Kinase-like_dom_sf"/>
</dbReference>
<dbReference type="InterPro" id="IPR001478">
    <property type="entry name" value="PDZ"/>
</dbReference>
<dbReference type="InterPro" id="IPR005825">
    <property type="entry name" value="Ribosomal_uL24_CS"/>
</dbReference>
<evidence type="ECO:0000256" key="14">
    <source>
        <dbReference type="ARBA" id="ARBA00022980"/>
    </source>
</evidence>
<dbReference type="InterPro" id="IPR036034">
    <property type="entry name" value="PDZ_sf"/>
</dbReference>
<dbReference type="Pfam" id="PF08926">
    <property type="entry name" value="DUF1908"/>
    <property type="match status" value="1"/>
</dbReference>
<feature type="domain" description="Protein kinase" evidence="19">
    <location>
        <begin position="720"/>
        <end position="1012"/>
    </location>
</feature>
<feature type="compositionally biased region" description="Low complexity" evidence="18">
    <location>
        <begin position="1217"/>
        <end position="1241"/>
    </location>
</feature>
<dbReference type="EMBL" id="CAJOAY010000284">
    <property type="protein sequence ID" value="CAF3616530.1"/>
    <property type="molecule type" value="Genomic_DNA"/>
</dbReference>
<dbReference type="FunFam" id="1.20.1480.20:FF:000001">
    <property type="entry name" value="microtubule-associated serine/threonine-protein kinase 4 isoform X1"/>
    <property type="match status" value="1"/>
</dbReference>
<dbReference type="PROSITE" id="PS51285">
    <property type="entry name" value="AGC_KINASE_CTER"/>
    <property type="match status" value="1"/>
</dbReference>
<keyword evidence="8" id="KW-0597">Phosphoprotein</keyword>
<comment type="similarity">
    <text evidence="4">Belongs to the universal ribosomal protein uL24 family.</text>
</comment>
<dbReference type="PANTHER" id="PTHR24356">
    <property type="entry name" value="SERINE/THREONINE-PROTEIN KINASE"/>
    <property type="match status" value="1"/>
</dbReference>